<feature type="region of interest" description="Disordered" evidence="1">
    <location>
        <begin position="182"/>
        <end position="214"/>
    </location>
</feature>
<reference evidence="2 3" key="1">
    <citation type="submission" date="2021-06" db="EMBL/GenBank/DDBJ databases">
        <authorList>
            <person name="Palmer J.M."/>
        </authorList>
    </citation>
    <scope>NUCLEOTIDE SEQUENCE [LARGE SCALE GENOMIC DNA]</scope>
    <source>
        <strain evidence="2 3">MEX-2019</strain>
        <tissue evidence="2">Muscle</tissue>
    </source>
</reference>
<dbReference type="Proteomes" id="UP001311232">
    <property type="component" value="Unassembled WGS sequence"/>
</dbReference>
<name>A0AAV9SFM0_9TELE</name>
<sequence>MLLPSSCLLFGPIQPQTVTEGTSLDKDQADKAKELKKWVRQQKEALRKRYREEMEILPLPMLLQEMEEAEGRRRAPIDAGISRLHSRSDSLQFASNSLSHLHLLMLPPSPLQAFLTRSQRAFLATHSQRAFLAAISQQASCISGFNRAFQADGSQGLISDTQCIARSLPVLGNCTTILPSSSQAGAKERYSPERSARPSLGLTKVTGRETESPQPVKTLGYRLGRVFPEPVYAVADLLASRSKGPPRSVTGLLDTDFYAADLRTGHLKGLPGLVRPPDHKILRRCSFVTGSFAAGLQTVIFFVASLQIASSYITSLLDFVLFRPLDYGP</sequence>
<protein>
    <submittedName>
        <fullName evidence="2">Uncharacterized protein</fullName>
    </submittedName>
</protein>
<feature type="compositionally biased region" description="Basic and acidic residues" evidence="1">
    <location>
        <begin position="186"/>
        <end position="196"/>
    </location>
</feature>
<dbReference type="EMBL" id="JAHHUM010000416">
    <property type="protein sequence ID" value="KAK5619953.1"/>
    <property type="molecule type" value="Genomic_DNA"/>
</dbReference>
<evidence type="ECO:0000313" key="2">
    <source>
        <dbReference type="EMBL" id="KAK5619953.1"/>
    </source>
</evidence>
<dbReference type="AlphaFoldDB" id="A0AAV9SFM0"/>
<accession>A0AAV9SFM0</accession>
<organism evidence="2 3">
    <name type="scientific">Crenichthys baileyi</name>
    <name type="common">White River springfish</name>
    <dbReference type="NCBI Taxonomy" id="28760"/>
    <lineage>
        <taxon>Eukaryota</taxon>
        <taxon>Metazoa</taxon>
        <taxon>Chordata</taxon>
        <taxon>Craniata</taxon>
        <taxon>Vertebrata</taxon>
        <taxon>Euteleostomi</taxon>
        <taxon>Actinopterygii</taxon>
        <taxon>Neopterygii</taxon>
        <taxon>Teleostei</taxon>
        <taxon>Neoteleostei</taxon>
        <taxon>Acanthomorphata</taxon>
        <taxon>Ovalentaria</taxon>
        <taxon>Atherinomorphae</taxon>
        <taxon>Cyprinodontiformes</taxon>
        <taxon>Goodeidae</taxon>
        <taxon>Crenichthys</taxon>
    </lineage>
</organism>
<comment type="caution">
    <text evidence="2">The sequence shown here is derived from an EMBL/GenBank/DDBJ whole genome shotgun (WGS) entry which is preliminary data.</text>
</comment>
<evidence type="ECO:0000313" key="3">
    <source>
        <dbReference type="Proteomes" id="UP001311232"/>
    </source>
</evidence>
<gene>
    <name evidence="2" type="ORF">CRENBAI_004441</name>
</gene>
<evidence type="ECO:0000256" key="1">
    <source>
        <dbReference type="SAM" id="MobiDB-lite"/>
    </source>
</evidence>
<keyword evidence="3" id="KW-1185">Reference proteome</keyword>
<proteinExistence type="predicted"/>